<evidence type="ECO:0000313" key="2">
    <source>
        <dbReference type="EMBL" id="TVU07501.1"/>
    </source>
</evidence>
<gene>
    <name evidence="2" type="ORF">EJB05_40857</name>
</gene>
<dbReference type="Proteomes" id="UP000324897">
    <property type="component" value="Chromosome 3"/>
</dbReference>
<feature type="non-terminal residue" evidence="2">
    <location>
        <position position="1"/>
    </location>
</feature>
<sequence>SDERERERAAEVGKQDPSLPRAPVPNSKKKREREREGAVDELRSSLPSLLPFHRRLLLLPAAIGVICPAPGNQFPTFPTEILLETISAE</sequence>
<evidence type="ECO:0000256" key="1">
    <source>
        <dbReference type="SAM" id="MobiDB-lite"/>
    </source>
</evidence>
<dbReference type="EMBL" id="RWGY01000039">
    <property type="protein sequence ID" value="TVU07501.1"/>
    <property type="molecule type" value="Genomic_DNA"/>
</dbReference>
<organism evidence="2 3">
    <name type="scientific">Eragrostis curvula</name>
    <name type="common">weeping love grass</name>
    <dbReference type="NCBI Taxonomy" id="38414"/>
    <lineage>
        <taxon>Eukaryota</taxon>
        <taxon>Viridiplantae</taxon>
        <taxon>Streptophyta</taxon>
        <taxon>Embryophyta</taxon>
        <taxon>Tracheophyta</taxon>
        <taxon>Spermatophyta</taxon>
        <taxon>Magnoliopsida</taxon>
        <taxon>Liliopsida</taxon>
        <taxon>Poales</taxon>
        <taxon>Poaceae</taxon>
        <taxon>PACMAD clade</taxon>
        <taxon>Chloridoideae</taxon>
        <taxon>Eragrostideae</taxon>
        <taxon>Eragrostidinae</taxon>
        <taxon>Eragrostis</taxon>
    </lineage>
</organism>
<dbReference type="AlphaFoldDB" id="A0A5J9TAA1"/>
<name>A0A5J9TAA1_9POAL</name>
<protein>
    <submittedName>
        <fullName evidence="2">Uncharacterized protein</fullName>
    </submittedName>
</protein>
<evidence type="ECO:0000313" key="3">
    <source>
        <dbReference type="Proteomes" id="UP000324897"/>
    </source>
</evidence>
<reference evidence="2 3" key="1">
    <citation type="journal article" date="2019" name="Sci. Rep.">
        <title>A high-quality genome of Eragrostis curvula grass provides insights into Poaceae evolution and supports new strategies to enhance forage quality.</title>
        <authorList>
            <person name="Carballo J."/>
            <person name="Santos B.A.C.M."/>
            <person name="Zappacosta D."/>
            <person name="Garbus I."/>
            <person name="Selva J.P."/>
            <person name="Gallo C.A."/>
            <person name="Diaz A."/>
            <person name="Albertini E."/>
            <person name="Caccamo M."/>
            <person name="Echenique V."/>
        </authorList>
    </citation>
    <scope>NUCLEOTIDE SEQUENCE [LARGE SCALE GENOMIC DNA]</scope>
    <source>
        <strain evidence="3">cv. Victoria</strain>
        <tissue evidence="2">Leaf</tissue>
    </source>
</reference>
<feature type="compositionally biased region" description="Basic and acidic residues" evidence="1">
    <location>
        <begin position="1"/>
        <end position="14"/>
    </location>
</feature>
<feature type="region of interest" description="Disordered" evidence="1">
    <location>
        <begin position="1"/>
        <end position="39"/>
    </location>
</feature>
<proteinExistence type="predicted"/>
<accession>A0A5J9TAA1</accession>
<comment type="caution">
    <text evidence="2">The sequence shown here is derived from an EMBL/GenBank/DDBJ whole genome shotgun (WGS) entry which is preliminary data.</text>
</comment>
<keyword evidence="3" id="KW-1185">Reference proteome</keyword>
<dbReference type="Gramene" id="TVU07501">
    <property type="protein sequence ID" value="TVU07501"/>
    <property type="gene ID" value="EJB05_40857"/>
</dbReference>